<dbReference type="Pfam" id="PF00697">
    <property type="entry name" value="PRAI"/>
    <property type="match status" value="1"/>
</dbReference>
<dbReference type="GO" id="GO:0004640">
    <property type="term" value="F:phosphoribosylanthranilate isomerase activity"/>
    <property type="evidence" value="ECO:0007669"/>
    <property type="project" value="UniProtKB-UniRule"/>
</dbReference>
<dbReference type="InterPro" id="IPR001240">
    <property type="entry name" value="PRAI_dom"/>
</dbReference>
<keyword evidence="6 9" id="KW-0822">Tryptophan biosynthesis</keyword>
<evidence type="ECO:0000256" key="3">
    <source>
        <dbReference type="ARBA" id="ARBA00012572"/>
    </source>
</evidence>
<dbReference type="UniPathway" id="UPA00035">
    <property type="reaction ID" value="UER00042"/>
</dbReference>
<comment type="similarity">
    <text evidence="9">Belongs to the TrpF family.</text>
</comment>
<dbReference type="AlphaFoldDB" id="A0A538SGB8"/>
<evidence type="ECO:0000313" key="11">
    <source>
        <dbReference type="EMBL" id="TMQ50406.1"/>
    </source>
</evidence>
<keyword evidence="7 9" id="KW-0057">Aromatic amino acid biosynthesis</keyword>
<dbReference type="InterPro" id="IPR044643">
    <property type="entry name" value="TrpF_fam"/>
</dbReference>
<dbReference type="InterPro" id="IPR013785">
    <property type="entry name" value="Aldolase_TIM"/>
</dbReference>
<dbReference type="GO" id="GO:0000162">
    <property type="term" value="P:L-tryptophan biosynthetic process"/>
    <property type="evidence" value="ECO:0007669"/>
    <property type="project" value="UniProtKB-UniRule"/>
</dbReference>
<dbReference type="CDD" id="cd00405">
    <property type="entry name" value="PRAI"/>
    <property type="match status" value="1"/>
</dbReference>
<evidence type="ECO:0000259" key="10">
    <source>
        <dbReference type="Pfam" id="PF00697"/>
    </source>
</evidence>
<evidence type="ECO:0000256" key="8">
    <source>
        <dbReference type="ARBA" id="ARBA00023235"/>
    </source>
</evidence>
<gene>
    <name evidence="9" type="primary">trpF</name>
    <name evidence="11" type="ORF">E6K71_02680</name>
</gene>
<dbReference type="HAMAP" id="MF_00135">
    <property type="entry name" value="PRAI"/>
    <property type="match status" value="1"/>
</dbReference>
<keyword evidence="8 9" id="KW-0413">Isomerase</keyword>
<dbReference type="InterPro" id="IPR011060">
    <property type="entry name" value="RibuloseP-bd_barrel"/>
</dbReference>
<dbReference type="SUPFAM" id="SSF51366">
    <property type="entry name" value="Ribulose-phoshate binding barrel"/>
    <property type="match status" value="1"/>
</dbReference>
<evidence type="ECO:0000256" key="6">
    <source>
        <dbReference type="ARBA" id="ARBA00022822"/>
    </source>
</evidence>
<evidence type="ECO:0000256" key="2">
    <source>
        <dbReference type="ARBA" id="ARBA00004664"/>
    </source>
</evidence>
<evidence type="ECO:0000256" key="4">
    <source>
        <dbReference type="ARBA" id="ARBA00022272"/>
    </source>
</evidence>
<evidence type="ECO:0000256" key="9">
    <source>
        <dbReference type="HAMAP-Rule" id="MF_00135"/>
    </source>
</evidence>
<name>A0A538SGB8_UNCEI</name>
<dbReference type="EMBL" id="VBOR01000035">
    <property type="protein sequence ID" value="TMQ50406.1"/>
    <property type="molecule type" value="Genomic_DNA"/>
</dbReference>
<keyword evidence="5 9" id="KW-0028">Amino-acid biosynthesis</keyword>
<dbReference type="PANTHER" id="PTHR42894">
    <property type="entry name" value="N-(5'-PHOSPHORIBOSYL)ANTHRANILATE ISOMERASE"/>
    <property type="match status" value="1"/>
</dbReference>
<reference evidence="11 12" key="1">
    <citation type="journal article" date="2019" name="Nat. Microbiol.">
        <title>Mediterranean grassland soil C-N compound turnover is dependent on rainfall and depth, and is mediated by genomically divergent microorganisms.</title>
        <authorList>
            <person name="Diamond S."/>
            <person name="Andeer P.F."/>
            <person name="Li Z."/>
            <person name="Crits-Christoph A."/>
            <person name="Burstein D."/>
            <person name="Anantharaman K."/>
            <person name="Lane K.R."/>
            <person name="Thomas B.C."/>
            <person name="Pan C."/>
            <person name="Northen T.R."/>
            <person name="Banfield J.F."/>
        </authorList>
    </citation>
    <scope>NUCLEOTIDE SEQUENCE [LARGE SCALE GENOMIC DNA]</scope>
    <source>
        <strain evidence="11">WS_1</strain>
    </source>
</reference>
<evidence type="ECO:0000256" key="1">
    <source>
        <dbReference type="ARBA" id="ARBA00001164"/>
    </source>
</evidence>
<protein>
    <recommendedName>
        <fullName evidence="4 9">N-(5'-phosphoribosyl)anthranilate isomerase</fullName>
        <shortName evidence="9">PRAI</shortName>
        <ecNumber evidence="3 9">5.3.1.24</ecNumber>
    </recommendedName>
</protein>
<sequence>MRTRIKVCGVTTPDDAAMASRAGADFVGVVLTESPRRVTTERAREIAIALPAETLLVAVFADEPPAEVARRLDGLPVHAVQVRGWEDPPPGTPFEVWHVLREGALPDPATLPMVPLRTYLLDAHDAHRPGGTGKRSDWEWARRGVNSGLRLVVAGGLDPENITELILEVRPFGVDASSGLESEPGKKDAGKVKAFIERVLEADRARPKRS</sequence>
<dbReference type="EC" id="5.3.1.24" evidence="3 9"/>
<dbReference type="Proteomes" id="UP000316292">
    <property type="component" value="Unassembled WGS sequence"/>
</dbReference>
<accession>A0A538SGB8</accession>
<organism evidence="11 12">
    <name type="scientific">Eiseniibacteriota bacterium</name>
    <dbReference type="NCBI Taxonomy" id="2212470"/>
    <lineage>
        <taxon>Bacteria</taxon>
        <taxon>Candidatus Eiseniibacteriota</taxon>
    </lineage>
</organism>
<proteinExistence type="inferred from homology"/>
<evidence type="ECO:0000256" key="7">
    <source>
        <dbReference type="ARBA" id="ARBA00023141"/>
    </source>
</evidence>
<feature type="domain" description="N-(5'phosphoribosyl) anthranilate isomerase (PRAI)" evidence="10">
    <location>
        <begin position="6"/>
        <end position="197"/>
    </location>
</feature>
<comment type="catalytic activity">
    <reaction evidence="1 9">
        <text>N-(5-phospho-beta-D-ribosyl)anthranilate = 1-(2-carboxyphenylamino)-1-deoxy-D-ribulose 5-phosphate</text>
        <dbReference type="Rhea" id="RHEA:21540"/>
        <dbReference type="ChEBI" id="CHEBI:18277"/>
        <dbReference type="ChEBI" id="CHEBI:58613"/>
        <dbReference type="EC" id="5.3.1.24"/>
    </reaction>
</comment>
<dbReference type="Gene3D" id="3.20.20.70">
    <property type="entry name" value="Aldolase class I"/>
    <property type="match status" value="1"/>
</dbReference>
<evidence type="ECO:0000313" key="12">
    <source>
        <dbReference type="Proteomes" id="UP000316292"/>
    </source>
</evidence>
<comment type="caution">
    <text evidence="11">The sequence shown here is derived from an EMBL/GenBank/DDBJ whole genome shotgun (WGS) entry which is preliminary data.</text>
</comment>
<evidence type="ECO:0000256" key="5">
    <source>
        <dbReference type="ARBA" id="ARBA00022605"/>
    </source>
</evidence>
<comment type="pathway">
    <text evidence="2 9">Amino-acid biosynthesis; L-tryptophan biosynthesis; L-tryptophan from chorismate: step 3/5.</text>
</comment>
<dbReference type="PANTHER" id="PTHR42894:SF1">
    <property type="entry name" value="N-(5'-PHOSPHORIBOSYL)ANTHRANILATE ISOMERASE"/>
    <property type="match status" value="1"/>
</dbReference>